<accession>A0A174PK22</accession>
<dbReference type="EMBL" id="CZBP01000001">
    <property type="protein sequence ID" value="CUP58998.1"/>
    <property type="molecule type" value="Genomic_DNA"/>
</dbReference>
<gene>
    <name evidence="1" type="ORF">ERS852569_00084</name>
</gene>
<dbReference type="Proteomes" id="UP000095762">
    <property type="component" value="Unassembled WGS sequence"/>
</dbReference>
<sequence>MEENKTKELINVFSNTYELICQAAHILDHESMTKVCQHDEDFQNRVLDLIVGICRTRAYTEVEFQDWSQYEEGKSSNGGCYMFSEHYYYSEQSDLWHKEYETSADFEYCPVCGRFENHMKYNEDESFAGYSCGRYTVISAAKLINIVIQFMLDYKDDEKHMMIVK</sequence>
<dbReference type="AlphaFoldDB" id="A0A174PK22"/>
<evidence type="ECO:0000313" key="1">
    <source>
        <dbReference type="EMBL" id="CUP58998.1"/>
    </source>
</evidence>
<name>A0A174PK22_9FIRM</name>
<proteinExistence type="predicted"/>
<protein>
    <submittedName>
        <fullName evidence="1">Uncharacterized protein</fullName>
    </submittedName>
</protein>
<organism evidence="1 2">
    <name type="scientific">Blautia obeum</name>
    <dbReference type="NCBI Taxonomy" id="40520"/>
    <lineage>
        <taxon>Bacteria</taxon>
        <taxon>Bacillati</taxon>
        <taxon>Bacillota</taxon>
        <taxon>Clostridia</taxon>
        <taxon>Lachnospirales</taxon>
        <taxon>Lachnospiraceae</taxon>
        <taxon>Blautia</taxon>
    </lineage>
</organism>
<dbReference type="RefSeq" id="WP_055059124.1">
    <property type="nucleotide sequence ID" value="NZ_CZBP01000001.1"/>
</dbReference>
<evidence type="ECO:0000313" key="2">
    <source>
        <dbReference type="Proteomes" id="UP000095762"/>
    </source>
</evidence>
<reference evidence="1 2" key="1">
    <citation type="submission" date="2015-09" db="EMBL/GenBank/DDBJ databases">
        <authorList>
            <consortium name="Pathogen Informatics"/>
        </authorList>
    </citation>
    <scope>NUCLEOTIDE SEQUENCE [LARGE SCALE GENOMIC DNA]</scope>
    <source>
        <strain evidence="1 2">2789STDY5834957</strain>
    </source>
</reference>